<name>A0A2N0VGU7_9BACT</name>
<reference evidence="2 3" key="1">
    <citation type="submission" date="2017-11" db="EMBL/GenBank/DDBJ databases">
        <title>Rhodohalobacter 15182 sp. nov., isolated from a salt lake.</title>
        <authorList>
            <person name="Han S."/>
        </authorList>
    </citation>
    <scope>NUCLEOTIDE SEQUENCE [LARGE SCALE GENOMIC DNA]</scope>
    <source>
        <strain evidence="2 3">15182</strain>
    </source>
</reference>
<dbReference type="InterPro" id="IPR002686">
    <property type="entry name" value="Transposase_17"/>
</dbReference>
<accession>A0A2N0VGU7</accession>
<sequence>MGTYSQLLYQIVFSTKNRQPILKKENRKELFKYICGILNNKNCHLYRINGVSDHIHIITHIHPTESVSDIVKVVKISSGNFIKSEKLFTEFEGWQDGYGAFTYKITALDRLIEYVKNQEKHHKNVSYKEEFISLLEEHKIKFDERYLI</sequence>
<dbReference type="SMART" id="SM01321">
    <property type="entry name" value="Y1_Tnp"/>
    <property type="match status" value="1"/>
</dbReference>
<dbReference type="OrthoDB" id="9797997at2"/>
<dbReference type="RefSeq" id="WP_101073911.1">
    <property type="nucleotide sequence ID" value="NZ_PISP01000003.1"/>
</dbReference>
<evidence type="ECO:0000313" key="3">
    <source>
        <dbReference type="Proteomes" id="UP000233398"/>
    </source>
</evidence>
<dbReference type="GO" id="GO:0003677">
    <property type="term" value="F:DNA binding"/>
    <property type="evidence" value="ECO:0007669"/>
    <property type="project" value="InterPro"/>
</dbReference>
<keyword evidence="3" id="KW-1185">Reference proteome</keyword>
<dbReference type="AlphaFoldDB" id="A0A2N0VGU7"/>
<dbReference type="Proteomes" id="UP000233398">
    <property type="component" value="Unassembled WGS sequence"/>
</dbReference>
<feature type="domain" description="Transposase IS200-like" evidence="1">
    <location>
        <begin position="4"/>
        <end position="118"/>
    </location>
</feature>
<dbReference type="NCBIfam" id="NF033573">
    <property type="entry name" value="transpos_IS200"/>
    <property type="match status" value="1"/>
</dbReference>
<dbReference type="GO" id="GO:0006313">
    <property type="term" value="P:DNA transposition"/>
    <property type="evidence" value="ECO:0007669"/>
    <property type="project" value="InterPro"/>
</dbReference>
<dbReference type="PANTHER" id="PTHR33360:SF2">
    <property type="entry name" value="TRANSPOSASE FOR INSERTION SEQUENCE ELEMENT IS200"/>
    <property type="match status" value="1"/>
</dbReference>
<dbReference type="GO" id="GO:0004803">
    <property type="term" value="F:transposase activity"/>
    <property type="evidence" value="ECO:0007669"/>
    <property type="project" value="InterPro"/>
</dbReference>
<dbReference type="SUPFAM" id="SSF143422">
    <property type="entry name" value="Transposase IS200-like"/>
    <property type="match status" value="1"/>
</dbReference>
<dbReference type="PANTHER" id="PTHR33360">
    <property type="entry name" value="TRANSPOSASE FOR INSERTION SEQUENCE ELEMENT IS200"/>
    <property type="match status" value="1"/>
</dbReference>
<gene>
    <name evidence="2" type="ORF">CWD77_12020</name>
</gene>
<evidence type="ECO:0000313" key="2">
    <source>
        <dbReference type="EMBL" id="PKD43436.1"/>
    </source>
</evidence>
<dbReference type="InterPro" id="IPR036515">
    <property type="entry name" value="Transposase_17_sf"/>
</dbReference>
<comment type="caution">
    <text evidence="2">The sequence shown here is derived from an EMBL/GenBank/DDBJ whole genome shotgun (WGS) entry which is preliminary data.</text>
</comment>
<dbReference type="Gene3D" id="3.30.70.1290">
    <property type="entry name" value="Transposase IS200-like"/>
    <property type="match status" value="1"/>
</dbReference>
<dbReference type="EMBL" id="PISP01000003">
    <property type="protein sequence ID" value="PKD43436.1"/>
    <property type="molecule type" value="Genomic_DNA"/>
</dbReference>
<protein>
    <submittedName>
        <fullName evidence="2">Transposase</fullName>
    </submittedName>
</protein>
<dbReference type="Pfam" id="PF01797">
    <property type="entry name" value="Y1_Tnp"/>
    <property type="match status" value="1"/>
</dbReference>
<evidence type="ECO:0000259" key="1">
    <source>
        <dbReference type="SMART" id="SM01321"/>
    </source>
</evidence>
<organism evidence="2 3">
    <name type="scientific">Rhodohalobacter barkolensis</name>
    <dbReference type="NCBI Taxonomy" id="2053187"/>
    <lineage>
        <taxon>Bacteria</taxon>
        <taxon>Pseudomonadati</taxon>
        <taxon>Balneolota</taxon>
        <taxon>Balneolia</taxon>
        <taxon>Balneolales</taxon>
        <taxon>Balneolaceae</taxon>
        <taxon>Rhodohalobacter</taxon>
    </lineage>
</organism>
<proteinExistence type="predicted"/>